<dbReference type="AlphaFoldDB" id="A0AAF5CU62"/>
<feature type="compositionally biased region" description="Low complexity" evidence="1">
    <location>
        <begin position="205"/>
        <end position="214"/>
    </location>
</feature>
<keyword evidence="2" id="KW-1185">Reference proteome</keyword>
<accession>A0AAF5CU62</accession>
<feature type="compositionally biased region" description="Polar residues" evidence="1">
    <location>
        <begin position="188"/>
        <end position="198"/>
    </location>
</feature>
<evidence type="ECO:0000256" key="1">
    <source>
        <dbReference type="SAM" id="MobiDB-lite"/>
    </source>
</evidence>
<evidence type="ECO:0000313" key="3">
    <source>
        <dbReference type="WBParaSite" id="TCONS_00001768.p1"/>
    </source>
</evidence>
<sequence length="269" mass="31143">MGFFSDSEEDFTDEIKFEKENAYIPASKNFSAIDVPIDESDEDESSYLEKLRQRNNRRLLYNQAMEDAKNNNVGVVYSFNKYSGEDNEKSNVKNQIIVPIFEQPSPIINDRTFKKCRNFSCNKNKKESLEGNQVLRRKRKRNLQQSLVRESTSKEEKDEISKILIFKPSKDYMTVMSRNFHGNRRIEGTSSLPYFNSGSNKENENCNVSNSNQQSSSADIEIIWDSRFPTSTSSSLNEDQSKKSDQSNKRLKLIKSLEYTIIKTGNQKL</sequence>
<name>A0AAF5CU62_STRER</name>
<organism evidence="2 3">
    <name type="scientific">Strongyloides stercoralis</name>
    <name type="common">Threadworm</name>
    <dbReference type="NCBI Taxonomy" id="6248"/>
    <lineage>
        <taxon>Eukaryota</taxon>
        <taxon>Metazoa</taxon>
        <taxon>Ecdysozoa</taxon>
        <taxon>Nematoda</taxon>
        <taxon>Chromadorea</taxon>
        <taxon>Rhabditida</taxon>
        <taxon>Tylenchina</taxon>
        <taxon>Panagrolaimomorpha</taxon>
        <taxon>Strongyloidoidea</taxon>
        <taxon>Strongyloididae</taxon>
        <taxon>Strongyloides</taxon>
    </lineage>
</organism>
<evidence type="ECO:0000313" key="2">
    <source>
        <dbReference type="Proteomes" id="UP000035681"/>
    </source>
</evidence>
<feature type="region of interest" description="Disordered" evidence="1">
    <location>
        <begin position="186"/>
        <end position="214"/>
    </location>
</feature>
<reference evidence="3" key="1">
    <citation type="submission" date="2024-02" db="UniProtKB">
        <authorList>
            <consortium name="WormBaseParasite"/>
        </authorList>
    </citation>
    <scope>IDENTIFICATION</scope>
</reference>
<proteinExistence type="predicted"/>
<protein>
    <submittedName>
        <fullName evidence="3">Uncharacterized protein</fullName>
    </submittedName>
</protein>
<dbReference type="WBParaSite" id="TCONS_00001768.p1">
    <property type="protein sequence ID" value="TCONS_00001768.p1"/>
    <property type="gene ID" value="XLOC_001665"/>
</dbReference>
<dbReference type="Proteomes" id="UP000035681">
    <property type="component" value="Unplaced"/>
</dbReference>